<name>A0AAD7JSA8_9AGAR</name>
<feature type="region of interest" description="Disordered" evidence="2">
    <location>
        <begin position="328"/>
        <end position="348"/>
    </location>
</feature>
<keyword evidence="3" id="KW-0732">Signal</keyword>
<feature type="coiled-coil region" evidence="1">
    <location>
        <begin position="372"/>
        <end position="505"/>
    </location>
</feature>
<feature type="coiled-coil region" evidence="1">
    <location>
        <begin position="1004"/>
        <end position="1052"/>
    </location>
</feature>
<feature type="coiled-coil region" evidence="1">
    <location>
        <begin position="1081"/>
        <end position="1108"/>
    </location>
</feature>
<dbReference type="AlphaFoldDB" id="A0AAD7JSA8"/>
<evidence type="ECO:0000256" key="1">
    <source>
        <dbReference type="SAM" id="Coils"/>
    </source>
</evidence>
<protein>
    <submittedName>
        <fullName evidence="4">Uncharacterized protein</fullName>
    </submittedName>
</protein>
<proteinExistence type="predicted"/>
<comment type="caution">
    <text evidence="4">The sequence shown here is derived from an EMBL/GenBank/DDBJ whole genome shotgun (WGS) entry which is preliminary data.</text>
</comment>
<feature type="signal peptide" evidence="3">
    <location>
        <begin position="1"/>
        <end position="34"/>
    </location>
</feature>
<feature type="coiled-coil region" evidence="1">
    <location>
        <begin position="767"/>
        <end position="918"/>
    </location>
</feature>
<accession>A0AAD7JSA8</accession>
<dbReference type="EMBL" id="JARJLG010000025">
    <property type="protein sequence ID" value="KAJ7769632.1"/>
    <property type="molecule type" value="Genomic_DNA"/>
</dbReference>
<evidence type="ECO:0000256" key="2">
    <source>
        <dbReference type="SAM" id="MobiDB-lite"/>
    </source>
</evidence>
<reference evidence="4" key="1">
    <citation type="submission" date="2023-03" db="EMBL/GenBank/DDBJ databases">
        <title>Massive genome expansion in bonnet fungi (Mycena s.s.) driven by repeated elements and novel gene families across ecological guilds.</title>
        <authorList>
            <consortium name="Lawrence Berkeley National Laboratory"/>
            <person name="Harder C.B."/>
            <person name="Miyauchi S."/>
            <person name="Viragh M."/>
            <person name="Kuo A."/>
            <person name="Thoen E."/>
            <person name="Andreopoulos B."/>
            <person name="Lu D."/>
            <person name="Skrede I."/>
            <person name="Drula E."/>
            <person name="Henrissat B."/>
            <person name="Morin E."/>
            <person name="Kohler A."/>
            <person name="Barry K."/>
            <person name="LaButti K."/>
            <person name="Morin E."/>
            <person name="Salamov A."/>
            <person name="Lipzen A."/>
            <person name="Mereny Z."/>
            <person name="Hegedus B."/>
            <person name="Baldrian P."/>
            <person name="Stursova M."/>
            <person name="Weitz H."/>
            <person name="Taylor A."/>
            <person name="Grigoriev I.V."/>
            <person name="Nagy L.G."/>
            <person name="Martin F."/>
            <person name="Kauserud H."/>
        </authorList>
    </citation>
    <scope>NUCLEOTIDE SEQUENCE</scope>
    <source>
        <strain evidence="4">CBHHK188m</strain>
    </source>
</reference>
<evidence type="ECO:0000256" key="3">
    <source>
        <dbReference type="SAM" id="SignalP"/>
    </source>
</evidence>
<keyword evidence="5" id="KW-1185">Reference proteome</keyword>
<evidence type="ECO:0000313" key="5">
    <source>
        <dbReference type="Proteomes" id="UP001215280"/>
    </source>
</evidence>
<dbReference type="Proteomes" id="UP001215280">
    <property type="component" value="Unassembled WGS sequence"/>
</dbReference>
<evidence type="ECO:0000313" key="4">
    <source>
        <dbReference type="EMBL" id="KAJ7769632.1"/>
    </source>
</evidence>
<feature type="chain" id="PRO_5042192158" evidence="3">
    <location>
        <begin position="35"/>
        <end position="1148"/>
    </location>
</feature>
<organism evidence="4 5">
    <name type="scientific">Mycena maculata</name>
    <dbReference type="NCBI Taxonomy" id="230809"/>
    <lineage>
        <taxon>Eukaryota</taxon>
        <taxon>Fungi</taxon>
        <taxon>Dikarya</taxon>
        <taxon>Basidiomycota</taxon>
        <taxon>Agaricomycotina</taxon>
        <taxon>Agaricomycetes</taxon>
        <taxon>Agaricomycetidae</taxon>
        <taxon>Agaricales</taxon>
        <taxon>Marasmiineae</taxon>
        <taxon>Mycenaceae</taxon>
        <taxon>Mycena</taxon>
    </lineage>
</organism>
<keyword evidence="1" id="KW-0175">Coiled coil</keyword>
<feature type="coiled-coil region" evidence="1">
    <location>
        <begin position="541"/>
        <end position="727"/>
    </location>
</feature>
<sequence length="1148" mass="129878">MSDIDSNQELEELRSLHFAFLAFLVLLDPDLAAADSYLRPSNTTLSELYAGRLWLSVLEKYGPAFSESIDQGPTRDTATRAAAAARQATVTTTYLKIITYAIDRGVDLKELKAVTMPDLQLLSEGDPDDGRSVEEQIDRTRAYVHMNSLVLAIILIEEEKTTVAKAKEKLGSMDSKLYPLLVGSMTLSKITVLSKYSKSTARGSRVSVAELFCLGWNQFCGAAARKAEEDYDALLEVCKTAKKEAASLTRELKEVHSATQDEICTLEAQLEGAYNERDQSVLRVESASRDLEALKQEHERQKKTIQDGEKTRQKDELIISDLEHKLADEQRRTEENVQSLRRQTEKNSEAAKEIHCQISFGIFTHLHHEEIAEGLKKDKERLIQEHTALEAQSKELEGLLVLAQERIKGAAEKGERERDIAKRDADAVTAQLRTQVERLQDEAVILHAGQPFLHLFSFDLQTAHNTLILQLQIAESDKQEMESKFKQLQAAKSGVETNLKKLQAAKVTEEAMAVVSSNLFLQRKVEGRLRKLRSSRFHAAMRELEAEKEKVELMHATVVDELEWAQLEISATQQQVTAGERQYQQAQESVTQLVIEAKNTEKDRAQADSNLKELQVKLKESESAITGLQTELQQEKQITVQYKDRLIATAEGHNLELQKSVSQLKAENTEKELRLQQLETSLQAEKNYSESTIAKLKELDKEKESVAQNAQEYVAQLEADNRRIMIEGQSVGSDNINLIHVLCSARVNISNLRRSLQENNVDLQAVKIEMDSRLQQLEASLQAEKNDNESTIAKLKELEKEKESIARNAQASVARLEAENVISDINSRHFVSLFQTKKDSRLQQLETSLQAEKNDSESTIAKLKELEKENESIAQNAQESVARLEAEKDSRLQLVTSLQAEKTEVESQLQTLRAAKTKVDSELERVESFETDSINLIHALFQAYGRIRRLNKQFSVALRDIRTLEHEAIVADSNWIDYISKLQGQLAESHHKQNALQEARHAAETQLHEEVDMLHTQVAQLQENEALLQGQITQLHQNKDMLQGEMSELRMRSQMTTDELQRERMANSEAQNTIKTQRHEASGARTSIQRLQERLQHREDELEAARVGAILTRDVNALETARDDFVALSAVHALGMREALRTGREEKH</sequence>
<gene>
    <name evidence="4" type="ORF">DFH07DRAFT_768902</name>
</gene>